<feature type="region of interest" description="Disordered" evidence="2">
    <location>
        <begin position="316"/>
        <end position="347"/>
    </location>
</feature>
<dbReference type="EMBL" id="LAQI01000061">
    <property type="protein sequence ID" value="KKY24234.1"/>
    <property type="molecule type" value="Genomic_DNA"/>
</dbReference>
<reference evidence="4 5" key="2">
    <citation type="submission" date="2015-05" db="EMBL/GenBank/DDBJ databases">
        <title>Distinctive expansion of gene families associated with plant cell wall degradation and secondary metabolism in the genomes of grapevine trunk pathogens.</title>
        <authorList>
            <person name="Lawrence D.P."/>
            <person name="Travadon R."/>
            <person name="Rolshausen P.E."/>
            <person name="Baumgartner K."/>
        </authorList>
    </citation>
    <scope>NUCLEOTIDE SEQUENCE [LARGE SCALE GENOMIC DNA]</scope>
    <source>
        <strain evidence="4">DS831</strain>
    </source>
</reference>
<dbReference type="InterPro" id="IPR000198">
    <property type="entry name" value="RhoGAP_dom"/>
</dbReference>
<dbReference type="Proteomes" id="UP000034182">
    <property type="component" value="Unassembled WGS sequence"/>
</dbReference>
<evidence type="ECO:0000259" key="3">
    <source>
        <dbReference type="PROSITE" id="PS50238"/>
    </source>
</evidence>
<feature type="domain" description="Rho-GAP" evidence="3">
    <location>
        <begin position="17"/>
        <end position="231"/>
    </location>
</feature>
<dbReference type="SUPFAM" id="SSF48350">
    <property type="entry name" value="GTPase activation domain, GAP"/>
    <property type="match status" value="1"/>
</dbReference>
<comment type="caution">
    <text evidence="4">The sequence shown here is derived from an EMBL/GenBank/DDBJ whole genome shotgun (WGS) entry which is preliminary data.</text>
</comment>
<dbReference type="Pfam" id="PF00620">
    <property type="entry name" value="RhoGAP"/>
    <property type="match status" value="1"/>
</dbReference>
<organism evidence="4 5">
    <name type="scientific">Diplodia seriata</name>
    <dbReference type="NCBI Taxonomy" id="420778"/>
    <lineage>
        <taxon>Eukaryota</taxon>
        <taxon>Fungi</taxon>
        <taxon>Dikarya</taxon>
        <taxon>Ascomycota</taxon>
        <taxon>Pezizomycotina</taxon>
        <taxon>Dothideomycetes</taxon>
        <taxon>Dothideomycetes incertae sedis</taxon>
        <taxon>Botryosphaeriales</taxon>
        <taxon>Botryosphaeriaceae</taxon>
        <taxon>Diplodia</taxon>
    </lineage>
</organism>
<evidence type="ECO:0000313" key="4">
    <source>
        <dbReference type="EMBL" id="KKY24234.1"/>
    </source>
</evidence>
<proteinExistence type="predicted"/>
<protein>
    <submittedName>
        <fullName evidence="4">Putative rho gtpase activator</fullName>
    </submittedName>
</protein>
<keyword evidence="1" id="KW-0343">GTPase activation</keyword>
<dbReference type="GO" id="GO:0005096">
    <property type="term" value="F:GTPase activator activity"/>
    <property type="evidence" value="ECO:0007669"/>
    <property type="project" value="UniProtKB-KW"/>
</dbReference>
<name>A0A0G2EPK8_9PEZI</name>
<gene>
    <name evidence="4" type="ORF">UCDDS831_g02566</name>
</gene>
<dbReference type="PANTHER" id="PTHR23176:SF129">
    <property type="entry name" value="RHO GTPASE ACTIVATING PROTEIN AT 16F, ISOFORM E-RELATED"/>
    <property type="match status" value="1"/>
</dbReference>
<feature type="region of interest" description="Disordered" evidence="2">
    <location>
        <begin position="216"/>
        <end position="272"/>
    </location>
</feature>
<dbReference type="Gene3D" id="1.10.555.10">
    <property type="entry name" value="Rho GTPase activation protein"/>
    <property type="match status" value="1"/>
</dbReference>
<evidence type="ECO:0000256" key="1">
    <source>
        <dbReference type="ARBA" id="ARBA00022468"/>
    </source>
</evidence>
<dbReference type="InterPro" id="IPR050729">
    <property type="entry name" value="Rho-GAP"/>
</dbReference>
<dbReference type="AlphaFoldDB" id="A0A0G2EPK8"/>
<dbReference type="GO" id="GO:0005938">
    <property type="term" value="C:cell cortex"/>
    <property type="evidence" value="ECO:0007669"/>
    <property type="project" value="UniProtKB-ARBA"/>
</dbReference>
<evidence type="ECO:0000313" key="5">
    <source>
        <dbReference type="Proteomes" id="UP000034182"/>
    </source>
</evidence>
<dbReference type="GO" id="GO:0007165">
    <property type="term" value="P:signal transduction"/>
    <property type="evidence" value="ECO:0007669"/>
    <property type="project" value="InterPro"/>
</dbReference>
<reference evidence="4 5" key="1">
    <citation type="submission" date="2015-03" db="EMBL/GenBank/DDBJ databases">
        <authorList>
            <person name="Morales-Cruz A."/>
            <person name="Amrine K.C."/>
            <person name="Cantu D."/>
        </authorList>
    </citation>
    <scope>NUCLEOTIDE SEQUENCE [LARGE SCALE GENOMIC DNA]</scope>
    <source>
        <strain evidence="4">DS831</strain>
    </source>
</reference>
<accession>A0A0G2EPK8</accession>
<dbReference type="PROSITE" id="PS50238">
    <property type="entry name" value="RHOGAP"/>
    <property type="match status" value="1"/>
</dbReference>
<dbReference type="PANTHER" id="PTHR23176">
    <property type="entry name" value="RHO/RAC/CDC GTPASE-ACTIVATING PROTEIN"/>
    <property type="match status" value="1"/>
</dbReference>
<sequence length="347" mass="38818">MPPRQPTPQQGRPVWGIPLAEAVEATQPEGADVLLPAVVYRCLEYLKAKNAHREEGIFRLSGSNIVIKALRERFNTERDIRLLEGEYYDVHAVASLLKSYLRDLPVSILTRELHLDFLKVLEMDQRSEKIDTFNMLVHKLPPVNLDLLRALSSFLIDITNNYDINKMTIRNVGIVFSPTLNIPGPLISFFITDYHDIFGSAKDEATSPMREVTVSAPLTPESVRSPRHQMFSDLPTPAYQGTFQEQHKQQQSTGSSNPSGMREPAAPYDTGFIPMQPSYDSAAYGYGEGYGSLNSAALAPSTSREARARKRESGMLLMNMGLGGQRKSSLQRLREEPGMVQEESAFE</sequence>
<feature type="compositionally biased region" description="Polar residues" evidence="2">
    <location>
        <begin position="239"/>
        <end position="259"/>
    </location>
</feature>
<dbReference type="InterPro" id="IPR008936">
    <property type="entry name" value="Rho_GTPase_activation_prot"/>
</dbReference>
<dbReference type="SMART" id="SM00324">
    <property type="entry name" value="RhoGAP"/>
    <property type="match status" value="1"/>
</dbReference>
<evidence type="ECO:0000256" key="2">
    <source>
        <dbReference type="SAM" id="MobiDB-lite"/>
    </source>
</evidence>